<dbReference type="Proteomes" id="UP000673691">
    <property type="component" value="Unassembled WGS sequence"/>
</dbReference>
<dbReference type="AlphaFoldDB" id="A0A8H8DHC8"/>
<feature type="compositionally biased region" description="Basic and acidic residues" evidence="1">
    <location>
        <begin position="83"/>
        <end position="95"/>
    </location>
</feature>
<proteinExistence type="predicted"/>
<reference evidence="2 3" key="1">
    <citation type="journal article" name="Sci. Rep.">
        <title>Genome-scale phylogenetic analyses confirm Olpidium as the closest living zoosporic fungus to the non-flagellated, terrestrial fungi.</title>
        <authorList>
            <person name="Chang Y."/>
            <person name="Rochon D."/>
            <person name="Sekimoto S."/>
            <person name="Wang Y."/>
            <person name="Chovatia M."/>
            <person name="Sandor L."/>
            <person name="Salamov A."/>
            <person name="Grigoriev I.V."/>
            <person name="Stajich J.E."/>
            <person name="Spatafora J.W."/>
        </authorList>
    </citation>
    <scope>NUCLEOTIDE SEQUENCE [LARGE SCALE GENOMIC DNA]</scope>
    <source>
        <strain evidence="2">S191</strain>
    </source>
</reference>
<feature type="compositionally biased region" description="Low complexity" evidence="1">
    <location>
        <begin position="35"/>
        <end position="53"/>
    </location>
</feature>
<protein>
    <submittedName>
        <fullName evidence="2">Uncharacterized protein</fullName>
    </submittedName>
</protein>
<evidence type="ECO:0000256" key="1">
    <source>
        <dbReference type="SAM" id="MobiDB-lite"/>
    </source>
</evidence>
<name>A0A8H8DHC8_9FUNG</name>
<gene>
    <name evidence="2" type="ORF">BJ554DRAFT_1533</name>
</gene>
<sequence>MPTSRGLHPPLGIAPRRRRSFEPARQLLRAAGEDSSSAATASSTSTIADAPTTVRTAAQGFPNSGASPRRSKFKNGRPSARMNGERVRYEKEADIRRRRPQRPHARLGVFVGSLPAARVYRSIATR</sequence>
<comment type="caution">
    <text evidence="2">The sequence shown here is derived from an EMBL/GenBank/DDBJ whole genome shotgun (WGS) entry which is preliminary data.</text>
</comment>
<dbReference type="EMBL" id="JAEFCI010008748">
    <property type="protein sequence ID" value="KAG5458273.1"/>
    <property type="molecule type" value="Genomic_DNA"/>
</dbReference>
<organism evidence="2 3">
    <name type="scientific">Olpidium bornovanus</name>
    <dbReference type="NCBI Taxonomy" id="278681"/>
    <lineage>
        <taxon>Eukaryota</taxon>
        <taxon>Fungi</taxon>
        <taxon>Fungi incertae sedis</taxon>
        <taxon>Olpidiomycota</taxon>
        <taxon>Olpidiomycotina</taxon>
        <taxon>Olpidiomycetes</taxon>
        <taxon>Olpidiales</taxon>
        <taxon>Olpidiaceae</taxon>
        <taxon>Olpidium</taxon>
    </lineage>
</organism>
<evidence type="ECO:0000313" key="3">
    <source>
        <dbReference type="Proteomes" id="UP000673691"/>
    </source>
</evidence>
<accession>A0A8H8DHC8</accession>
<keyword evidence="3" id="KW-1185">Reference proteome</keyword>
<evidence type="ECO:0000313" key="2">
    <source>
        <dbReference type="EMBL" id="KAG5458273.1"/>
    </source>
</evidence>
<feature type="region of interest" description="Disordered" evidence="1">
    <location>
        <begin position="1"/>
        <end position="101"/>
    </location>
</feature>